<gene>
    <name evidence="1" type="ORF">LCGC14_2657150</name>
</gene>
<proteinExistence type="predicted"/>
<organism evidence="1">
    <name type="scientific">marine sediment metagenome</name>
    <dbReference type="NCBI Taxonomy" id="412755"/>
    <lineage>
        <taxon>unclassified sequences</taxon>
        <taxon>metagenomes</taxon>
        <taxon>ecological metagenomes</taxon>
    </lineage>
</organism>
<evidence type="ECO:0000313" key="1">
    <source>
        <dbReference type="EMBL" id="KKK96998.1"/>
    </source>
</evidence>
<comment type="caution">
    <text evidence="1">The sequence shown here is derived from an EMBL/GenBank/DDBJ whole genome shotgun (WGS) entry which is preliminary data.</text>
</comment>
<dbReference type="EMBL" id="LAZR01046240">
    <property type="protein sequence ID" value="KKK96998.1"/>
    <property type="molecule type" value="Genomic_DNA"/>
</dbReference>
<protein>
    <submittedName>
        <fullName evidence="1">Uncharacterized protein</fullName>
    </submittedName>
</protein>
<name>A0A0F8ZT71_9ZZZZ</name>
<reference evidence="1" key="1">
    <citation type="journal article" date="2015" name="Nature">
        <title>Complex archaea that bridge the gap between prokaryotes and eukaryotes.</title>
        <authorList>
            <person name="Spang A."/>
            <person name="Saw J.H."/>
            <person name="Jorgensen S.L."/>
            <person name="Zaremba-Niedzwiedzka K."/>
            <person name="Martijn J."/>
            <person name="Lind A.E."/>
            <person name="van Eijk R."/>
            <person name="Schleper C."/>
            <person name="Guy L."/>
            <person name="Ettema T.J."/>
        </authorList>
    </citation>
    <scope>NUCLEOTIDE SEQUENCE</scope>
</reference>
<dbReference type="AlphaFoldDB" id="A0A0F8ZT71"/>
<sequence length="214" mass="21953">MATGTRRVTDKYKWISAGGGALEIGTSSVPLNVKTASDPLVQLYTTSALTAGNSQSMEINQVMTAANTAGYAEALMVNLTAAVKTGAWVNAIFGRTAYTSNGRAYGSASAICGEMSWPASGAGNGTYSVFQAEIDIPTTTGSQVGAIGSVFSINLWGDGASKFDDNGYLFSLQGFTPADGGVIDSSLSAATGDGGIRIRIGASNKWLLYADDNS</sequence>
<accession>A0A0F8ZT71</accession>